<reference evidence="15" key="4">
    <citation type="submission" date="2025-08" db="UniProtKB">
        <authorList>
            <consortium name="Ensembl"/>
        </authorList>
    </citation>
    <scope>IDENTIFICATION</scope>
</reference>
<evidence type="ECO:0000259" key="13">
    <source>
        <dbReference type="PROSITE" id="PS50026"/>
    </source>
</evidence>
<feature type="domain" description="Sushi" evidence="14">
    <location>
        <begin position="501"/>
        <end position="560"/>
    </location>
</feature>
<dbReference type="PROSITE" id="PS01186">
    <property type="entry name" value="EGF_2"/>
    <property type="match status" value="1"/>
</dbReference>
<reference evidence="16" key="2">
    <citation type="journal article" date="2017" name="Sci. Adv.">
        <title>A tail of two voltages: Proteomic comparison of the three electric organs of the electric eel.</title>
        <authorList>
            <person name="Traeger L.L."/>
            <person name="Sabat G."/>
            <person name="Barrett-Wilt G.A."/>
            <person name="Wells G.B."/>
            <person name="Sussman M.R."/>
        </authorList>
    </citation>
    <scope>NUCLEOTIDE SEQUENCE [LARGE SCALE GENOMIC DNA]</scope>
</reference>
<gene>
    <name evidence="15" type="primary">SUSD1</name>
</gene>
<dbReference type="InterPro" id="IPR000152">
    <property type="entry name" value="EGF-type_Asp/Asn_hydroxyl_site"/>
</dbReference>
<evidence type="ECO:0000256" key="11">
    <source>
        <dbReference type="PROSITE-ProRule" id="PRU00302"/>
    </source>
</evidence>
<evidence type="ECO:0000256" key="9">
    <source>
        <dbReference type="ARBA" id="ARBA00023180"/>
    </source>
</evidence>
<evidence type="ECO:0000256" key="5">
    <source>
        <dbReference type="ARBA" id="ARBA00022737"/>
    </source>
</evidence>
<keyword evidence="3 12" id="KW-0812">Transmembrane</keyword>
<dbReference type="InterPro" id="IPR049883">
    <property type="entry name" value="NOTCH1_EGF-like"/>
</dbReference>
<dbReference type="SUPFAM" id="SSF57535">
    <property type="entry name" value="Complement control module/SCR domain"/>
    <property type="match status" value="7"/>
</dbReference>
<name>A0A4W4DUT0_ELEEL</name>
<accession>A0A4W4DUT0</accession>
<feature type="domain" description="Sushi" evidence="14">
    <location>
        <begin position="261"/>
        <end position="320"/>
    </location>
</feature>
<reference evidence="15" key="5">
    <citation type="submission" date="2025-09" db="UniProtKB">
        <authorList>
            <consortium name="Ensembl"/>
        </authorList>
    </citation>
    <scope>IDENTIFICATION</scope>
</reference>
<evidence type="ECO:0000256" key="6">
    <source>
        <dbReference type="ARBA" id="ARBA00022989"/>
    </source>
</evidence>
<evidence type="ECO:0008006" key="17">
    <source>
        <dbReference type="Google" id="ProtNLM"/>
    </source>
</evidence>
<feature type="domain" description="EGF-like" evidence="13">
    <location>
        <begin position="58"/>
        <end position="98"/>
    </location>
</feature>
<evidence type="ECO:0000256" key="10">
    <source>
        <dbReference type="PROSITE-ProRule" id="PRU00076"/>
    </source>
</evidence>
<feature type="domain" description="Sushi" evidence="14">
    <location>
        <begin position="321"/>
        <end position="380"/>
    </location>
</feature>
<keyword evidence="2 10" id="KW-0245">EGF-like domain</keyword>
<evidence type="ECO:0000259" key="14">
    <source>
        <dbReference type="PROSITE" id="PS50923"/>
    </source>
</evidence>
<dbReference type="OMA" id="HSEVLWH"/>
<dbReference type="GO" id="GO:0030855">
    <property type="term" value="P:epithelial cell differentiation"/>
    <property type="evidence" value="ECO:0007669"/>
    <property type="project" value="UniProtKB-ARBA"/>
</dbReference>
<reference evidence="15" key="3">
    <citation type="submission" date="2020-05" db="EMBL/GenBank/DDBJ databases">
        <title>Electrophorus electricus (electric eel) genome, fEleEle1, primary haplotype.</title>
        <authorList>
            <person name="Myers G."/>
            <person name="Meyer A."/>
            <person name="Fedrigo O."/>
            <person name="Formenti G."/>
            <person name="Rhie A."/>
            <person name="Tracey A."/>
            <person name="Sims Y."/>
            <person name="Jarvis E.D."/>
        </authorList>
    </citation>
    <scope>NUCLEOTIDE SEQUENCE [LARGE SCALE GENOMIC DNA]</scope>
</reference>
<dbReference type="Gene3D" id="2.20.28.230">
    <property type="match status" value="2"/>
</dbReference>
<keyword evidence="4" id="KW-0732">Signal</keyword>
<keyword evidence="9" id="KW-0325">Glycoprotein</keyword>
<proteinExistence type="predicted"/>
<sequence length="879" mass="96129">MSEGLATGREEGEEDEAEVVSVRMRDEGNTAVMNSAVSITVFILLTTAIAIMTGVGAEVDVCASCHANATCEDKTDGTGGKVCNCMYGFVGNGRTHCQDKDECQLGRICGDHSTCHNTHGSYYCTCVSGYTPTNHKAVFIPNDGTYCHDVDECEVENICGEGGVCMNKEGDFSCTCQIGYTVQKGFEPFQPLRDKAYCEMVDCGAPPVVQHAVQLSPSNTHYGSTVQFGCADGFVWRNGVNTTVCGPDGRWSGPSLHCEAVNCSEPRLFPHSHHLWSGSSQLGSVVHYVCHVGFYNAGTQSTSVCSALGRWSAIDFRCREIQCGIPLPLPHSVVLWDGHSKIGSRVLYACETGYHSVGEGDISVCNSSGHWTKTHVTCEEIQCGEPSMLPHSGRIWNGNVRFNSTVIYYCMEGYYPAVGKNKSVCSENGSWTKPTLLCREIECGVPPSFPHAVMLWTGLSKIGTEVRHKCDDGFYNAGTEDMSVCNSRGMWSLPRFACQEVDCGTPPPLAHTLLSWDGSSTLGSVARYECEAGYHSRSTQCVSVCSSDNQWSTVHLHCQAYCGPTPLLAHSQVLWENSTVVVHRCIKGYYSRTGSDMSVCDTTGRWQVATLRCREVRFGVRGLAMFNQRCLQWNTEAEHSGAREQYRVSFIGERLFDHSFSDSQRKLFSSAALHPVVCLNLQPATNYTITVTAQSTGDTATVTANTSIPVPSTPEVRYSEVDAHLPMLRLRRAPSTLDPICAYQVIVLPVEGMLVFDCGLSLLTRSSEQGGCRGEYVAAQLELRGLGTDVNFTLGNRQLYGQFYNAPLESGKDYYIILRTVCHWKQMRKQSCVIWAKALGASYASEMSALVTFGSIGVVGVLCIMGYCCSCFEVLRCRS</sequence>
<comment type="caution">
    <text evidence="10">Lacks conserved residue(s) required for the propagation of feature annotation.</text>
</comment>
<dbReference type="Ensembl" id="ENSEEET00000002588.2">
    <property type="protein sequence ID" value="ENSEEEP00000002547.2"/>
    <property type="gene ID" value="ENSEEEG00000001469.2"/>
</dbReference>
<keyword evidence="11" id="KW-0768">Sushi</keyword>
<dbReference type="CDD" id="cd00033">
    <property type="entry name" value="CCP"/>
    <property type="match status" value="6"/>
</dbReference>
<dbReference type="InterPro" id="IPR018097">
    <property type="entry name" value="EGF_Ca-bd_CS"/>
</dbReference>
<keyword evidence="5" id="KW-0677">Repeat</keyword>
<evidence type="ECO:0000256" key="7">
    <source>
        <dbReference type="ARBA" id="ARBA00023136"/>
    </source>
</evidence>
<keyword evidence="7 12" id="KW-0472">Membrane</keyword>
<dbReference type="InterPro" id="IPR051622">
    <property type="entry name" value="R-tyr_protein_phosphatases"/>
</dbReference>
<dbReference type="SUPFAM" id="SSF57184">
    <property type="entry name" value="Growth factor receptor domain"/>
    <property type="match status" value="1"/>
</dbReference>
<dbReference type="RefSeq" id="XP_035382074.1">
    <property type="nucleotide sequence ID" value="XM_035526181.1"/>
</dbReference>
<feature type="domain" description="Sushi" evidence="14">
    <location>
        <begin position="441"/>
        <end position="500"/>
    </location>
</feature>
<feature type="domain" description="EGF-like" evidence="13">
    <location>
        <begin position="149"/>
        <end position="187"/>
    </location>
</feature>
<protein>
    <recommendedName>
        <fullName evidence="17">Sushi domain containing 1</fullName>
    </recommendedName>
</protein>
<evidence type="ECO:0000256" key="12">
    <source>
        <dbReference type="SAM" id="Phobius"/>
    </source>
</evidence>
<dbReference type="InterPro" id="IPR057598">
    <property type="entry name" value="Fn3_PTPRU"/>
</dbReference>
<evidence type="ECO:0000313" key="16">
    <source>
        <dbReference type="Proteomes" id="UP000314983"/>
    </source>
</evidence>
<evidence type="ECO:0000256" key="1">
    <source>
        <dbReference type="ARBA" id="ARBA00004479"/>
    </source>
</evidence>
<dbReference type="PROSITE" id="PS50923">
    <property type="entry name" value="SUSHI"/>
    <property type="match status" value="6"/>
</dbReference>
<dbReference type="Pfam" id="PF07645">
    <property type="entry name" value="EGF_CA"/>
    <property type="match status" value="2"/>
</dbReference>
<feature type="domain" description="Sushi" evidence="14">
    <location>
        <begin position="201"/>
        <end position="260"/>
    </location>
</feature>
<evidence type="ECO:0000313" key="15">
    <source>
        <dbReference type="Ensembl" id="ENSEEEP00000002547.2"/>
    </source>
</evidence>
<dbReference type="GO" id="GO:0016020">
    <property type="term" value="C:membrane"/>
    <property type="evidence" value="ECO:0007669"/>
    <property type="project" value="UniProtKB-SubCell"/>
</dbReference>
<dbReference type="PANTHER" id="PTHR24051:SF5">
    <property type="entry name" value="SUSHI DOMAIN-CONTAINING PROTEIN 1"/>
    <property type="match status" value="1"/>
</dbReference>
<feature type="transmembrane region" description="Helical" evidence="12">
    <location>
        <begin position="850"/>
        <end position="875"/>
    </location>
</feature>
<dbReference type="PROSITE" id="PS01187">
    <property type="entry name" value="EGF_CA"/>
    <property type="match status" value="1"/>
</dbReference>
<feature type="domain" description="Sushi" evidence="14">
    <location>
        <begin position="381"/>
        <end position="440"/>
    </location>
</feature>
<keyword evidence="6 12" id="KW-1133">Transmembrane helix</keyword>
<dbReference type="InterPro" id="IPR001881">
    <property type="entry name" value="EGF-like_Ca-bd_dom"/>
</dbReference>
<reference evidence="16" key="1">
    <citation type="journal article" date="2014" name="Science">
        <title>Nonhuman genetics. Genomic basis for the convergent evolution of electric organs.</title>
        <authorList>
            <person name="Gallant J.R."/>
            <person name="Traeger L.L."/>
            <person name="Volkening J.D."/>
            <person name="Moffett H."/>
            <person name="Chen P.H."/>
            <person name="Novina C.D."/>
            <person name="Phillips G.N.Jr."/>
            <person name="Anand R."/>
            <person name="Wells G.B."/>
            <person name="Pinch M."/>
            <person name="Guth R."/>
            <person name="Unguez G.A."/>
            <person name="Albert J.S."/>
            <person name="Zakon H.H."/>
            <person name="Samanta M.P."/>
            <person name="Sussman M.R."/>
        </authorList>
    </citation>
    <scope>NUCLEOTIDE SEQUENCE [LARGE SCALE GENOMIC DNA]</scope>
</reference>
<dbReference type="Pfam" id="PF00084">
    <property type="entry name" value="Sushi"/>
    <property type="match status" value="6"/>
</dbReference>
<evidence type="ECO:0000256" key="3">
    <source>
        <dbReference type="ARBA" id="ARBA00022692"/>
    </source>
</evidence>
<evidence type="ECO:0000256" key="4">
    <source>
        <dbReference type="ARBA" id="ARBA00022729"/>
    </source>
</evidence>
<evidence type="ECO:0000256" key="2">
    <source>
        <dbReference type="ARBA" id="ARBA00022536"/>
    </source>
</evidence>
<dbReference type="Proteomes" id="UP000314983">
    <property type="component" value="Chromosome 5"/>
</dbReference>
<feature type="transmembrane region" description="Helical" evidence="12">
    <location>
        <begin position="31"/>
        <end position="55"/>
    </location>
</feature>
<dbReference type="InterPro" id="IPR000742">
    <property type="entry name" value="EGF"/>
</dbReference>
<dbReference type="GeneID" id="113589893"/>
<dbReference type="InterPro" id="IPR000436">
    <property type="entry name" value="Sushi_SCR_CCP_dom"/>
</dbReference>
<dbReference type="PANTHER" id="PTHR24051">
    <property type="entry name" value="SUSHI DOMAIN-CONTAINING PROTEIN 1"/>
    <property type="match status" value="1"/>
</dbReference>
<dbReference type="InterPro" id="IPR035976">
    <property type="entry name" value="Sushi/SCR/CCP_sf"/>
</dbReference>
<dbReference type="CDD" id="cd00054">
    <property type="entry name" value="EGF_CA"/>
    <property type="match status" value="2"/>
</dbReference>
<dbReference type="AlphaFoldDB" id="A0A4W4DUT0"/>
<dbReference type="SMART" id="SM00181">
    <property type="entry name" value="EGF"/>
    <property type="match status" value="3"/>
</dbReference>
<feature type="domain" description="EGF-like" evidence="13">
    <location>
        <begin position="99"/>
        <end position="136"/>
    </location>
</feature>
<dbReference type="GO" id="GO:0005509">
    <property type="term" value="F:calcium ion binding"/>
    <property type="evidence" value="ECO:0007669"/>
    <property type="project" value="InterPro"/>
</dbReference>
<dbReference type="SMART" id="SM00179">
    <property type="entry name" value="EGF_CA"/>
    <property type="match status" value="2"/>
</dbReference>
<dbReference type="FunFam" id="2.10.25.10:FF:000038">
    <property type="entry name" value="Fibrillin 2"/>
    <property type="match status" value="1"/>
</dbReference>
<dbReference type="InterPro" id="IPR009030">
    <property type="entry name" value="Growth_fac_rcpt_cys_sf"/>
</dbReference>
<keyword evidence="8" id="KW-1015">Disulfide bond</keyword>
<evidence type="ECO:0000256" key="8">
    <source>
        <dbReference type="ARBA" id="ARBA00023157"/>
    </source>
</evidence>
<dbReference type="STRING" id="8005.ENSEEEP00000002547"/>
<dbReference type="GeneTree" id="ENSGT00390000013892"/>
<comment type="subcellular location">
    <subcellularLocation>
        <location evidence="1">Membrane</location>
        <topology evidence="1">Single-pass type I membrane protein</topology>
    </subcellularLocation>
</comment>
<dbReference type="PROSITE" id="PS50026">
    <property type="entry name" value="EGF_3"/>
    <property type="match status" value="3"/>
</dbReference>
<dbReference type="SMART" id="SM00032">
    <property type="entry name" value="CCP"/>
    <property type="match status" value="7"/>
</dbReference>
<dbReference type="Pfam" id="PF23144">
    <property type="entry name" value="Fn3_PTPRU"/>
    <property type="match status" value="1"/>
</dbReference>
<organism evidence="15 16">
    <name type="scientific">Electrophorus electricus</name>
    <name type="common">Electric eel</name>
    <name type="synonym">Gymnotus electricus</name>
    <dbReference type="NCBI Taxonomy" id="8005"/>
    <lineage>
        <taxon>Eukaryota</taxon>
        <taxon>Metazoa</taxon>
        <taxon>Chordata</taxon>
        <taxon>Craniata</taxon>
        <taxon>Vertebrata</taxon>
        <taxon>Euteleostomi</taxon>
        <taxon>Actinopterygii</taxon>
        <taxon>Neopterygii</taxon>
        <taxon>Teleostei</taxon>
        <taxon>Ostariophysi</taxon>
        <taxon>Gymnotiformes</taxon>
        <taxon>Gymnotoidei</taxon>
        <taxon>Gymnotidae</taxon>
        <taxon>Electrophorus</taxon>
    </lineage>
</organism>
<keyword evidence="16" id="KW-1185">Reference proteome</keyword>
<dbReference type="Gene3D" id="2.10.70.10">
    <property type="entry name" value="Complement Module, domain 1"/>
    <property type="match status" value="4"/>
</dbReference>
<dbReference type="Gene3D" id="2.10.25.10">
    <property type="entry name" value="Laminin"/>
    <property type="match status" value="2"/>
</dbReference>
<dbReference type="PROSITE" id="PS00010">
    <property type="entry name" value="ASX_HYDROXYL"/>
    <property type="match status" value="2"/>
</dbReference>